<dbReference type="SUPFAM" id="SSF46785">
    <property type="entry name" value="Winged helix' DNA-binding domain"/>
    <property type="match status" value="1"/>
</dbReference>
<dbReference type="SUPFAM" id="SSF53850">
    <property type="entry name" value="Periplasmic binding protein-like II"/>
    <property type="match status" value="1"/>
</dbReference>
<comment type="similarity">
    <text evidence="1">Belongs to the LysR transcriptional regulatory family.</text>
</comment>
<keyword evidence="3" id="KW-0238">DNA-binding</keyword>
<dbReference type="Pfam" id="PF03466">
    <property type="entry name" value="LysR_substrate"/>
    <property type="match status" value="1"/>
</dbReference>
<dbReference type="PANTHER" id="PTHR30126:SF91">
    <property type="entry name" value="LYSR FAMILY TRANSCRIPTIONAL REGULATOR"/>
    <property type="match status" value="1"/>
</dbReference>
<keyword evidence="2" id="KW-0805">Transcription regulation</keyword>
<dbReference type="RefSeq" id="WP_179513885.1">
    <property type="nucleotide sequence ID" value="NZ_JANFAV010000002.1"/>
</dbReference>
<comment type="caution">
    <text evidence="6">The sequence shown here is derived from an EMBL/GenBank/DDBJ whole genome shotgun (WGS) entry which is preliminary data.</text>
</comment>
<evidence type="ECO:0000259" key="5">
    <source>
        <dbReference type="PROSITE" id="PS50931"/>
    </source>
</evidence>
<evidence type="ECO:0000313" key="6">
    <source>
        <dbReference type="EMBL" id="MCW6533980.1"/>
    </source>
</evidence>
<dbReference type="InterPro" id="IPR036390">
    <property type="entry name" value="WH_DNA-bd_sf"/>
</dbReference>
<dbReference type="PRINTS" id="PR00039">
    <property type="entry name" value="HTHLYSR"/>
</dbReference>
<organism evidence="6 7">
    <name type="scientific">Sphingomonas lycopersici</name>
    <dbReference type="NCBI Taxonomy" id="2951807"/>
    <lineage>
        <taxon>Bacteria</taxon>
        <taxon>Pseudomonadati</taxon>
        <taxon>Pseudomonadota</taxon>
        <taxon>Alphaproteobacteria</taxon>
        <taxon>Sphingomonadales</taxon>
        <taxon>Sphingomonadaceae</taxon>
        <taxon>Sphingomonas</taxon>
    </lineage>
</organism>
<proteinExistence type="inferred from homology"/>
<accession>A0AA41Z5M2</accession>
<evidence type="ECO:0000256" key="2">
    <source>
        <dbReference type="ARBA" id="ARBA00023015"/>
    </source>
</evidence>
<dbReference type="GO" id="GO:0003700">
    <property type="term" value="F:DNA-binding transcription factor activity"/>
    <property type="evidence" value="ECO:0007669"/>
    <property type="project" value="InterPro"/>
</dbReference>
<evidence type="ECO:0000256" key="1">
    <source>
        <dbReference type="ARBA" id="ARBA00009437"/>
    </source>
</evidence>
<dbReference type="Gene3D" id="1.10.10.10">
    <property type="entry name" value="Winged helix-like DNA-binding domain superfamily/Winged helix DNA-binding domain"/>
    <property type="match status" value="1"/>
</dbReference>
<dbReference type="GO" id="GO:0000976">
    <property type="term" value="F:transcription cis-regulatory region binding"/>
    <property type="evidence" value="ECO:0007669"/>
    <property type="project" value="TreeGrafter"/>
</dbReference>
<gene>
    <name evidence="6" type="ORF">NEE01_04205</name>
</gene>
<evidence type="ECO:0000256" key="3">
    <source>
        <dbReference type="ARBA" id="ARBA00023125"/>
    </source>
</evidence>
<dbReference type="FunFam" id="1.10.10.10:FF:000001">
    <property type="entry name" value="LysR family transcriptional regulator"/>
    <property type="match status" value="1"/>
</dbReference>
<dbReference type="InterPro" id="IPR000847">
    <property type="entry name" value="LysR_HTH_N"/>
</dbReference>
<dbReference type="EMBL" id="JANFAV010000002">
    <property type="protein sequence ID" value="MCW6533980.1"/>
    <property type="molecule type" value="Genomic_DNA"/>
</dbReference>
<dbReference type="InterPro" id="IPR036388">
    <property type="entry name" value="WH-like_DNA-bd_sf"/>
</dbReference>
<evidence type="ECO:0000256" key="4">
    <source>
        <dbReference type="ARBA" id="ARBA00023163"/>
    </source>
</evidence>
<reference evidence="6" key="1">
    <citation type="submission" date="2022-06" db="EMBL/GenBank/DDBJ databases">
        <title>Sphingomonas sp. nov. isolated from rhizosphere soil of tomato.</title>
        <authorList>
            <person name="Dong H."/>
            <person name="Gao R."/>
        </authorList>
    </citation>
    <scope>NUCLEOTIDE SEQUENCE</scope>
    <source>
        <strain evidence="6">MMSM24</strain>
    </source>
</reference>
<dbReference type="Gene3D" id="3.40.190.290">
    <property type="match status" value="1"/>
</dbReference>
<dbReference type="Proteomes" id="UP001165565">
    <property type="component" value="Unassembled WGS sequence"/>
</dbReference>
<dbReference type="AlphaFoldDB" id="A0AA41Z5M2"/>
<keyword evidence="4" id="KW-0804">Transcription</keyword>
<dbReference type="PANTHER" id="PTHR30126">
    <property type="entry name" value="HTH-TYPE TRANSCRIPTIONAL REGULATOR"/>
    <property type="match status" value="1"/>
</dbReference>
<feature type="domain" description="HTH lysR-type" evidence="5">
    <location>
        <begin position="5"/>
        <end position="62"/>
    </location>
</feature>
<sequence length="317" mass="34587">MLEAITLDQMRTLVAAADEGSFSAAARKLDRAQSVVSQTISGLEVRLKVTLFEREGRYPILTEAGAALVNEARAVLRQADQFKARARDLASGVEPELSIALDVMFPIELFTAAVSDFETMFPDTALRVYVENLGAVIQPVLDRRCSLAVSGTLPLFPPELARERLIALRLVPVAAPAHPLARAPHPLSRDDLAGHIQLVLTDRSSLSEGKQYGVLATRIWRLADLGAKHAFLRAGLGWGSMPWPMVYGDLQSGRLIELDIERDTWPEGDQLAMFALHRHDAPPGPAGRWLIERLRDRVLQCPEQREGGPAAVAAAAG</sequence>
<protein>
    <submittedName>
        <fullName evidence="6">LysR family transcriptional regulator</fullName>
    </submittedName>
</protein>
<keyword evidence="7" id="KW-1185">Reference proteome</keyword>
<evidence type="ECO:0000313" key="7">
    <source>
        <dbReference type="Proteomes" id="UP001165565"/>
    </source>
</evidence>
<name>A0AA41Z5M2_9SPHN</name>
<dbReference type="Pfam" id="PF00126">
    <property type="entry name" value="HTH_1"/>
    <property type="match status" value="1"/>
</dbReference>
<dbReference type="InterPro" id="IPR005119">
    <property type="entry name" value="LysR_subst-bd"/>
</dbReference>
<dbReference type="PROSITE" id="PS50931">
    <property type="entry name" value="HTH_LYSR"/>
    <property type="match status" value="1"/>
</dbReference>